<dbReference type="InterPro" id="IPR001633">
    <property type="entry name" value="EAL_dom"/>
</dbReference>
<dbReference type="PANTHER" id="PTHR33121">
    <property type="entry name" value="CYCLIC DI-GMP PHOSPHODIESTERASE PDEF"/>
    <property type="match status" value="1"/>
</dbReference>
<dbReference type="PROSITE" id="PS50883">
    <property type="entry name" value="EAL"/>
    <property type="match status" value="1"/>
</dbReference>
<dbReference type="EMBL" id="PDWK01000105">
    <property type="protein sequence ID" value="KAF1684681.1"/>
    <property type="molecule type" value="Genomic_DNA"/>
</dbReference>
<organism evidence="2 3">
    <name type="scientific">Pseudoxanthomonas taiwanensis</name>
    <dbReference type="NCBI Taxonomy" id="176598"/>
    <lineage>
        <taxon>Bacteria</taxon>
        <taxon>Pseudomonadati</taxon>
        <taxon>Pseudomonadota</taxon>
        <taxon>Gammaproteobacteria</taxon>
        <taxon>Lysobacterales</taxon>
        <taxon>Lysobacteraceae</taxon>
        <taxon>Pseudoxanthomonas</taxon>
    </lineage>
</organism>
<evidence type="ECO:0000313" key="3">
    <source>
        <dbReference type="Proteomes" id="UP000717981"/>
    </source>
</evidence>
<proteinExistence type="predicted"/>
<dbReference type="InterPro" id="IPR035919">
    <property type="entry name" value="EAL_sf"/>
</dbReference>
<dbReference type="SMART" id="SM00052">
    <property type="entry name" value="EAL"/>
    <property type="match status" value="1"/>
</dbReference>
<dbReference type="GO" id="GO:0071111">
    <property type="term" value="F:cyclic-guanylate-specific phosphodiesterase activity"/>
    <property type="evidence" value="ECO:0007669"/>
    <property type="project" value="InterPro"/>
</dbReference>
<evidence type="ECO:0000313" key="2">
    <source>
        <dbReference type="EMBL" id="KAF1684681.1"/>
    </source>
</evidence>
<dbReference type="CDD" id="cd01948">
    <property type="entry name" value="EAL"/>
    <property type="match status" value="1"/>
</dbReference>
<feature type="domain" description="EAL" evidence="1">
    <location>
        <begin position="1"/>
        <end position="245"/>
    </location>
</feature>
<dbReference type="SUPFAM" id="SSF141868">
    <property type="entry name" value="EAL domain-like"/>
    <property type="match status" value="1"/>
</dbReference>
<dbReference type="Gene3D" id="3.20.20.450">
    <property type="entry name" value="EAL domain"/>
    <property type="match status" value="1"/>
</dbReference>
<dbReference type="Proteomes" id="UP000717981">
    <property type="component" value="Unassembled WGS sequence"/>
</dbReference>
<protein>
    <recommendedName>
        <fullName evidence="1">EAL domain-containing protein</fullName>
    </recommendedName>
</protein>
<sequence>MQAPGGLELHYQPQVDLATGRLHGVEALARWRHQGLGAIPPTRFIPLAEECGLMGAMGRWTLDQACRQLAQWRRDGLALPAVSVNLSTSNFHNLELPVMVEQTLACRGLQPSDLVLELTESILLDNRGSALQTVERLHAMGVRLSMDDFGTGYSSLSYLRRLPVTELKLDQSFVADLEHAPTARALSAAILGIGNSLGLTVVAEGVETDAQKDILQAQGYRVAQGFRFARPMPPGELPDWMAQQGMTAAGA</sequence>
<dbReference type="AlphaFoldDB" id="A0A921TGU7"/>
<gene>
    <name evidence="2" type="ORF">CR938_13610</name>
</gene>
<dbReference type="OrthoDB" id="9804951at2"/>
<dbReference type="PANTHER" id="PTHR33121:SF71">
    <property type="entry name" value="OXYGEN SENSOR PROTEIN DOSP"/>
    <property type="match status" value="1"/>
</dbReference>
<evidence type="ECO:0000259" key="1">
    <source>
        <dbReference type="PROSITE" id="PS50883"/>
    </source>
</evidence>
<reference evidence="2" key="1">
    <citation type="submission" date="2017-10" db="EMBL/GenBank/DDBJ databases">
        <title>Whole genome sequencing of members of genus Pseudoxanthomonas.</title>
        <authorList>
            <person name="Kumar S."/>
            <person name="Bansal K."/>
            <person name="Kaur A."/>
            <person name="Patil P."/>
            <person name="Sharma S."/>
            <person name="Patil P.B."/>
        </authorList>
    </citation>
    <scope>NUCLEOTIDE SEQUENCE</scope>
    <source>
        <strain evidence="2">DSM 22914</strain>
    </source>
</reference>
<dbReference type="RefSeq" id="WP_162125513.1">
    <property type="nucleotide sequence ID" value="NZ_PDWK01000105.1"/>
</dbReference>
<name>A0A921TGU7_9GAMM</name>
<accession>A0A921TGU7</accession>
<dbReference type="Pfam" id="PF00563">
    <property type="entry name" value="EAL"/>
    <property type="match status" value="1"/>
</dbReference>
<comment type="caution">
    <text evidence="2">The sequence shown here is derived from an EMBL/GenBank/DDBJ whole genome shotgun (WGS) entry which is preliminary data.</text>
</comment>
<keyword evidence="3" id="KW-1185">Reference proteome</keyword>
<dbReference type="InterPro" id="IPR050706">
    <property type="entry name" value="Cyclic-di-GMP_PDE-like"/>
</dbReference>